<keyword evidence="6" id="KW-0902">Two-component regulatory system</keyword>
<dbReference type="EMBL" id="CP003614">
    <property type="protein sequence ID" value="AFZ06388.1"/>
    <property type="molecule type" value="Genomic_DNA"/>
</dbReference>
<evidence type="ECO:0000259" key="12">
    <source>
        <dbReference type="PROSITE" id="PS50894"/>
    </source>
</evidence>
<dbReference type="SUPFAM" id="SSF52172">
    <property type="entry name" value="CheY-like"/>
    <property type="match status" value="1"/>
</dbReference>
<dbReference type="InterPro" id="IPR001789">
    <property type="entry name" value="Sig_transdc_resp-reg_receiver"/>
</dbReference>
<dbReference type="PRINTS" id="PR00344">
    <property type="entry name" value="BCTRLSENSOR"/>
</dbReference>
<protein>
    <recommendedName>
        <fullName evidence="2">histidine kinase</fullName>
        <ecNumber evidence="2">2.7.13.3</ecNumber>
    </recommendedName>
</protein>
<reference evidence="13 14" key="1">
    <citation type="submission" date="2012-05" db="EMBL/GenBank/DDBJ databases">
        <title>Finished chromosome of genome of Oscillatoria sp. PCC 7112.</title>
        <authorList>
            <consortium name="US DOE Joint Genome Institute"/>
            <person name="Gugger M."/>
            <person name="Coursin T."/>
            <person name="Rippka R."/>
            <person name="Tandeau De Marsac N."/>
            <person name="Huntemann M."/>
            <person name="Wei C.-L."/>
            <person name="Han J."/>
            <person name="Detter J.C."/>
            <person name="Han C."/>
            <person name="Tapia R."/>
            <person name="Davenport K."/>
            <person name="Daligault H."/>
            <person name="Erkkila T."/>
            <person name="Gu W."/>
            <person name="Munk A.C.C."/>
            <person name="Teshima H."/>
            <person name="Xu Y."/>
            <person name="Chain P."/>
            <person name="Chen A."/>
            <person name="Krypides N."/>
            <person name="Mavromatis K."/>
            <person name="Markowitz V."/>
            <person name="Szeto E."/>
            <person name="Ivanova N."/>
            <person name="Mikhailova N."/>
            <person name="Ovchinnikova G."/>
            <person name="Pagani I."/>
            <person name="Pati A."/>
            <person name="Goodwin L."/>
            <person name="Peters L."/>
            <person name="Pitluck S."/>
            <person name="Woyke T."/>
            <person name="Kerfeld C."/>
        </authorList>
    </citation>
    <scope>NUCLEOTIDE SEQUENCE [LARGE SCALE GENOMIC DNA]</scope>
    <source>
        <strain evidence="13 14">PCC 7112</strain>
    </source>
</reference>
<evidence type="ECO:0000259" key="11">
    <source>
        <dbReference type="PROSITE" id="PS50110"/>
    </source>
</evidence>
<evidence type="ECO:0000313" key="14">
    <source>
        <dbReference type="Proteomes" id="UP000010478"/>
    </source>
</evidence>
<dbReference type="Pfam" id="PF01584">
    <property type="entry name" value="CheW"/>
    <property type="match status" value="1"/>
</dbReference>
<evidence type="ECO:0000256" key="8">
    <source>
        <dbReference type="PROSITE-ProRule" id="PRU00169"/>
    </source>
</evidence>
<dbReference type="OrthoDB" id="291966at2"/>
<dbReference type="eggNOG" id="COG0643">
    <property type="taxonomic scope" value="Bacteria"/>
</dbReference>
<dbReference type="GO" id="GO:0000155">
    <property type="term" value="F:phosphorelay sensor kinase activity"/>
    <property type="evidence" value="ECO:0007669"/>
    <property type="project" value="InterPro"/>
</dbReference>
<dbReference type="InterPro" id="IPR004358">
    <property type="entry name" value="Sig_transdc_His_kin-like_C"/>
</dbReference>
<dbReference type="InterPro" id="IPR002545">
    <property type="entry name" value="CheW-lke_dom"/>
</dbReference>
<dbReference type="PATRIC" id="fig|179408.3.peg.2312"/>
<dbReference type="Gene3D" id="3.40.50.2300">
    <property type="match status" value="1"/>
</dbReference>
<feature type="modified residue" description="Phosphohistidine" evidence="7">
    <location>
        <position position="48"/>
    </location>
</feature>
<dbReference type="KEGG" id="oni:Osc7112_1906"/>
<dbReference type="SMART" id="SM01231">
    <property type="entry name" value="H-kinase_dim"/>
    <property type="match status" value="1"/>
</dbReference>
<organism evidence="13 14">
    <name type="scientific">Phormidium nigroviride PCC 7112</name>
    <dbReference type="NCBI Taxonomy" id="179408"/>
    <lineage>
        <taxon>Bacteria</taxon>
        <taxon>Bacillati</taxon>
        <taxon>Cyanobacteriota</taxon>
        <taxon>Cyanophyceae</taxon>
        <taxon>Oscillatoriophycideae</taxon>
        <taxon>Oscillatoriales</taxon>
        <taxon>Oscillatoriaceae</taxon>
        <taxon>Phormidium</taxon>
    </lineage>
</organism>
<dbReference type="HOGENOM" id="CLU_000650_2_1_3"/>
<dbReference type="FunFam" id="3.30.565.10:FF:000016">
    <property type="entry name" value="Chemotaxis protein CheA, putative"/>
    <property type="match status" value="1"/>
</dbReference>
<dbReference type="InterPro" id="IPR003594">
    <property type="entry name" value="HATPase_dom"/>
</dbReference>
<dbReference type="eggNOG" id="COG0745">
    <property type="taxonomic scope" value="Bacteria"/>
</dbReference>
<evidence type="ECO:0000256" key="6">
    <source>
        <dbReference type="ARBA" id="ARBA00023012"/>
    </source>
</evidence>
<dbReference type="AlphaFoldDB" id="K9VDZ6"/>
<dbReference type="eggNOG" id="COG2198">
    <property type="taxonomic scope" value="Bacteria"/>
</dbReference>
<feature type="domain" description="Response regulatory" evidence="11">
    <location>
        <begin position="715"/>
        <end position="831"/>
    </location>
</feature>
<dbReference type="SUPFAM" id="SSF55874">
    <property type="entry name" value="ATPase domain of HSP90 chaperone/DNA topoisomerase II/histidine kinase"/>
    <property type="match status" value="1"/>
</dbReference>
<dbReference type="GO" id="GO:0006935">
    <property type="term" value="P:chemotaxis"/>
    <property type="evidence" value="ECO:0007669"/>
    <property type="project" value="InterPro"/>
</dbReference>
<dbReference type="PROSITE" id="PS50894">
    <property type="entry name" value="HPT"/>
    <property type="match status" value="1"/>
</dbReference>
<dbReference type="Gene3D" id="1.20.120.160">
    <property type="entry name" value="HPT domain"/>
    <property type="match status" value="1"/>
</dbReference>
<feature type="modified residue" description="4-aspartylphosphate" evidence="8">
    <location>
        <position position="764"/>
    </location>
</feature>
<accession>K9VDZ6</accession>
<evidence type="ECO:0000256" key="9">
    <source>
        <dbReference type="SAM" id="MobiDB-lite"/>
    </source>
</evidence>
<dbReference type="GO" id="GO:0005737">
    <property type="term" value="C:cytoplasm"/>
    <property type="evidence" value="ECO:0007669"/>
    <property type="project" value="InterPro"/>
</dbReference>
<gene>
    <name evidence="13" type="ORF">Osc7112_1906</name>
</gene>
<dbReference type="SMART" id="SM00260">
    <property type="entry name" value="CheW"/>
    <property type="match status" value="1"/>
</dbReference>
<feature type="domain" description="Histidine kinase" evidence="10">
    <location>
        <begin position="306"/>
        <end position="531"/>
    </location>
</feature>
<keyword evidence="5 13" id="KW-0418">Kinase</keyword>
<dbReference type="InterPro" id="IPR036061">
    <property type="entry name" value="CheW-like_dom_sf"/>
</dbReference>
<dbReference type="EC" id="2.7.13.3" evidence="2"/>
<dbReference type="CDD" id="cd00088">
    <property type="entry name" value="HPT"/>
    <property type="match status" value="1"/>
</dbReference>
<evidence type="ECO:0000256" key="2">
    <source>
        <dbReference type="ARBA" id="ARBA00012438"/>
    </source>
</evidence>
<dbReference type="SMART" id="SM00387">
    <property type="entry name" value="HATPase_c"/>
    <property type="match status" value="1"/>
</dbReference>
<dbReference type="InterPro" id="IPR036641">
    <property type="entry name" value="HPT_dom_sf"/>
</dbReference>
<dbReference type="SUPFAM" id="SSF50341">
    <property type="entry name" value="CheW-like"/>
    <property type="match status" value="1"/>
</dbReference>
<sequence>MMIEDRELRDVFKVASQEHLQKLDDGLLYLEQHPDDLAKLEQLLRETHSLKGDAGMLGVKNVASLAHQMEHILGSVKRGETQLNSDISDRLSQGLDAMRKLVHEAVTGEDSGVNTFYILASMMGASSQPQPQAAASIVDPSSSQVPEQPLVEAQFTEPSTKELETNVETSEVLNLEKNSSFLPLQSKPEFILPAQNLPAPSGPATESASQSAVSASSTSSYRIETIRVATQNLDDLMTQAGELTVTKTRLGHRVAELEQITTLWEEWSREYFVTSLTVDRMQIDENGIKANGKFNQLQDYYQRTEERLERLGTLVNRLRNRVYEDTARLELIAEALESGIRTLRLLPLSTIFNLFPRTVRDLAKREGKQVSLVIEGGETTADKRILEEMKDPLMHIIRNAIDHGIETVDERQKIGKPPVATLRIKGYNIASNIIIEVADDGRGLNLESIKQTAVKRNICTIEQLAEMTENQVKSLIFTPGFSTKKFVTEVSGRGVGLDVVRTNVEALKGSIQVESLPGKGCTLRLQISTSLATANVLIVLVEDIPYALPVEFVDTAQQVSQSEIFAIEGKETILSKGQPLSVAHLTDLLELNNRKGWQKKRYFRQETGSKMLKKKSQEFLNSTSSKIPCIVLKVGEERLGLFVDALIDEQDVVIKPQSKLLKRVRNVSGATILGTGEVCMVLNPHDLIKSVRQQVSSRGVSGARSQLETATRKQVILLAEDSIATRTQEKRILEGAGYEVVTAVDGLDAFHKLKTRDFDAVISDIQMPNLDGLALTIKIREQKEYSELPIILVTSLASDEDKKRGADAGANAYIPKGTFNQDVLVETLKRLV</sequence>
<dbReference type="InterPro" id="IPR051315">
    <property type="entry name" value="Bact_Chemotaxis_CheA"/>
</dbReference>
<dbReference type="Pfam" id="PF00072">
    <property type="entry name" value="Response_reg"/>
    <property type="match status" value="1"/>
</dbReference>
<comment type="catalytic activity">
    <reaction evidence="1">
        <text>ATP + protein L-histidine = ADP + protein N-phospho-L-histidine.</text>
        <dbReference type="EC" id="2.7.13.3"/>
    </reaction>
</comment>
<dbReference type="PROSITE" id="PS50109">
    <property type="entry name" value="HIS_KIN"/>
    <property type="match status" value="1"/>
</dbReference>
<feature type="domain" description="HPt" evidence="12">
    <location>
        <begin position="1"/>
        <end position="105"/>
    </location>
</feature>
<dbReference type="PANTHER" id="PTHR43395:SF1">
    <property type="entry name" value="CHEMOTAXIS PROTEIN CHEA"/>
    <property type="match status" value="1"/>
</dbReference>
<dbReference type="PROSITE" id="PS50110">
    <property type="entry name" value="RESPONSE_REGULATORY"/>
    <property type="match status" value="1"/>
</dbReference>
<dbReference type="SMART" id="SM00073">
    <property type="entry name" value="HPT"/>
    <property type="match status" value="1"/>
</dbReference>
<keyword evidence="4" id="KW-0808">Transferase</keyword>
<dbReference type="Gene3D" id="1.10.287.560">
    <property type="entry name" value="Histidine kinase CheA-like, homodimeric domain"/>
    <property type="match status" value="1"/>
</dbReference>
<feature type="region of interest" description="Disordered" evidence="9">
    <location>
        <begin position="193"/>
        <end position="215"/>
    </location>
</feature>
<dbReference type="Gene3D" id="3.30.565.10">
    <property type="entry name" value="Histidine kinase-like ATPase, C-terminal domain"/>
    <property type="match status" value="1"/>
</dbReference>
<dbReference type="Pfam" id="PF02895">
    <property type="entry name" value="H-kinase_dim"/>
    <property type="match status" value="1"/>
</dbReference>
<dbReference type="InterPro" id="IPR011006">
    <property type="entry name" value="CheY-like_superfamily"/>
</dbReference>
<evidence type="ECO:0000313" key="13">
    <source>
        <dbReference type="EMBL" id="AFZ06388.1"/>
    </source>
</evidence>
<dbReference type="InterPro" id="IPR005467">
    <property type="entry name" value="His_kinase_dom"/>
</dbReference>
<evidence type="ECO:0000256" key="5">
    <source>
        <dbReference type="ARBA" id="ARBA00022777"/>
    </source>
</evidence>
<dbReference type="InterPro" id="IPR037006">
    <property type="entry name" value="CheA-like_homodim_sf"/>
</dbReference>
<proteinExistence type="predicted"/>
<dbReference type="Proteomes" id="UP000010478">
    <property type="component" value="Chromosome"/>
</dbReference>
<dbReference type="Pfam" id="PF02518">
    <property type="entry name" value="HATPase_c"/>
    <property type="match status" value="1"/>
</dbReference>
<name>K9VDZ6_9CYAN</name>
<feature type="compositionally biased region" description="Low complexity" evidence="9">
    <location>
        <begin position="204"/>
        <end position="215"/>
    </location>
</feature>
<dbReference type="Pfam" id="PF01627">
    <property type="entry name" value="Hpt"/>
    <property type="match status" value="1"/>
</dbReference>
<dbReference type="STRING" id="179408.Osc7112_1906"/>
<evidence type="ECO:0000256" key="3">
    <source>
        <dbReference type="ARBA" id="ARBA00022553"/>
    </source>
</evidence>
<evidence type="ECO:0000256" key="7">
    <source>
        <dbReference type="PROSITE-ProRule" id="PRU00110"/>
    </source>
</evidence>
<keyword evidence="14" id="KW-1185">Reference proteome</keyword>
<dbReference type="SUPFAM" id="SSF47226">
    <property type="entry name" value="Histidine-containing phosphotransfer domain, HPT domain"/>
    <property type="match status" value="1"/>
</dbReference>
<evidence type="ECO:0000259" key="10">
    <source>
        <dbReference type="PROSITE" id="PS50109"/>
    </source>
</evidence>
<dbReference type="InterPro" id="IPR036890">
    <property type="entry name" value="HATPase_C_sf"/>
</dbReference>
<evidence type="ECO:0000256" key="4">
    <source>
        <dbReference type="ARBA" id="ARBA00022679"/>
    </source>
</evidence>
<dbReference type="InterPro" id="IPR008207">
    <property type="entry name" value="Sig_transdc_His_kin_Hpt_dom"/>
</dbReference>
<evidence type="ECO:0000256" key="1">
    <source>
        <dbReference type="ARBA" id="ARBA00000085"/>
    </source>
</evidence>
<dbReference type="InterPro" id="IPR004105">
    <property type="entry name" value="CheA-like_dim"/>
</dbReference>
<dbReference type="SMART" id="SM00448">
    <property type="entry name" value="REC"/>
    <property type="match status" value="1"/>
</dbReference>
<dbReference type="Gene3D" id="2.30.30.40">
    <property type="entry name" value="SH3 Domains"/>
    <property type="match status" value="1"/>
</dbReference>
<dbReference type="PANTHER" id="PTHR43395">
    <property type="entry name" value="SENSOR HISTIDINE KINASE CHEA"/>
    <property type="match status" value="1"/>
</dbReference>
<keyword evidence="3 8" id="KW-0597">Phosphoprotein</keyword>